<accession>A0AAN7WE41</accession>
<dbReference type="SUPFAM" id="SSF48452">
    <property type="entry name" value="TPR-like"/>
    <property type="match status" value="1"/>
</dbReference>
<gene>
    <name evidence="1" type="ORF">LTR97_003495</name>
</gene>
<dbReference type="EMBL" id="JAVRQU010000005">
    <property type="protein sequence ID" value="KAK5702550.1"/>
    <property type="molecule type" value="Genomic_DNA"/>
</dbReference>
<proteinExistence type="predicted"/>
<evidence type="ECO:0000313" key="2">
    <source>
        <dbReference type="Proteomes" id="UP001310594"/>
    </source>
</evidence>
<name>A0AAN7WE41_9PEZI</name>
<dbReference type="Gene3D" id="1.25.40.10">
    <property type="entry name" value="Tetratricopeptide repeat domain"/>
    <property type="match status" value="1"/>
</dbReference>
<sequence length="274" mass="31615">MASSPASFQLPRDVFNQSMYTQLREIWFRGHTQTPVPDASLLKRWFSIGSLEERDAFDRECSSIASIPLTAIAPSELVLPPFQSYADDVKNAEIIASPFLNEVKEARQIDAETGAGTFLSLVLLLDQMPRNTLRRQDELPLVFNHYDRIARALVRSVLATDPNIMDQTTMGSRVYWTWLLLPFMHSEDLPTHELALKLERHWRLRDREPTEGPIAEFAARWITNEDEHIEPIKRFGRYPHRNQCLGRASTLEEMEYLTTTKNYGVKQEPAKDEL</sequence>
<comment type="caution">
    <text evidence="1">The sequence shown here is derived from an EMBL/GenBank/DDBJ whole genome shotgun (WGS) entry which is preliminary data.</text>
</comment>
<dbReference type="Proteomes" id="UP001310594">
    <property type="component" value="Unassembled WGS sequence"/>
</dbReference>
<evidence type="ECO:0008006" key="3">
    <source>
        <dbReference type="Google" id="ProtNLM"/>
    </source>
</evidence>
<reference evidence="1" key="1">
    <citation type="submission" date="2023-08" db="EMBL/GenBank/DDBJ databases">
        <title>Black Yeasts Isolated from many extreme environments.</title>
        <authorList>
            <person name="Coleine C."/>
            <person name="Stajich J.E."/>
            <person name="Selbmann L."/>
        </authorList>
    </citation>
    <scope>NUCLEOTIDE SEQUENCE</scope>
    <source>
        <strain evidence="1">CCFEE 5810</strain>
    </source>
</reference>
<protein>
    <recommendedName>
        <fullName evidence="3">DUF924-domain-containing protein</fullName>
    </recommendedName>
</protein>
<dbReference type="Gene3D" id="1.20.58.320">
    <property type="entry name" value="TPR-like"/>
    <property type="match status" value="1"/>
</dbReference>
<evidence type="ECO:0000313" key="1">
    <source>
        <dbReference type="EMBL" id="KAK5702550.1"/>
    </source>
</evidence>
<dbReference type="AlphaFoldDB" id="A0AAN7WE41"/>
<organism evidence="1 2">
    <name type="scientific">Elasticomyces elasticus</name>
    <dbReference type="NCBI Taxonomy" id="574655"/>
    <lineage>
        <taxon>Eukaryota</taxon>
        <taxon>Fungi</taxon>
        <taxon>Dikarya</taxon>
        <taxon>Ascomycota</taxon>
        <taxon>Pezizomycotina</taxon>
        <taxon>Dothideomycetes</taxon>
        <taxon>Dothideomycetidae</taxon>
        <taxon>Mycosphaerellales</taxon>
        <taxon>Teratosphaeriaceae</taxon>
        <taxon>Elasticomyces</taxon>
    </lineage>
</organism>
<dbReference type="InterPro" id="IPR011990">
    <property type="entry name" value="TPR-like_helical_dom_sf"/>
</dbReference>
<dbReference type="Pfam" id="PF06041">
    <property type="entry name" value="DUF924"/>
    <property type="match status" value="1"/>
</dbReference>
<dbReference type="InterPro" id="IPR010323">
    <property type="entry name" value="DUF924"/>
</dbReference>